<evidence type="ECO:0000256" key="1">
    <source>
        <dbReference type="SAM" id="MobiDB-lite"/>
    </source>
</evidence>
<feature type="compositionally biased region" description="Basic residues" evidence="1">
    <location>
        <begin position="22"/>
        <end position="31"/>
    </location>
</feature>
<accession>A0A8S5LIK2</accession>
<organism evidence="2">
    <name type="scientific">Siphoviridae sp. ctfYP22</name>
    <dbReference type="NCBI Taxonomy" id="2827584"/>
    <lineage>
        <taxon>Viruses</taxon>
        <taxon>Duplodnaviria</taxon>
        <taxon>Heunggongvirae</taxon>
        <taxon>Uroviricota</taxon>
        <taxon>Caudoviricetes</taxon>
    </lineage>
</organism>
<proteinExistence type="predicted"/>
<evidence type="ECO:0000313" key="2">
    <source>
        <dbReference type="EMBL" id="DAD69814.1"/>
    </source>
</evidence>
<sequence>MHHFDTTLPPKLFKLHQHPHATLRTRAKKRERGVVCRGSPLSLKSPPPLPRKVIFRASKKKARRAEKRG</sequence>
<dbReference type="EMBL" id="BK015856">
    <property type="protein sequence ID" value="DAD69814.1"/>
    <property type="molecule type" value="Genomic_DNA"/>
</dbReference>
<protein>
    <submittedName>
        <fullName evidence="2">Uncharacterized protein</fullName>
    </submittedName>
</protein>
<reference evidence="2" key="1">
    <citation type="journal article" date="2021" name="Proc. Natl. Acad. Sci. U.S.A.">
        <title>A Catalog of Tens of Thousands of Viruses from Human Metagenomes Reveals Hidden Associations with Chronic Diseases.</title>
        <authorList>
            <person name="Tisza M.J."/>
            <person name="Buck C.B."/>
        </authorList>
    </citation>
    <scope>NUCLEOTIDE SEQUENCE</scope>
    <source>
        <strain evidence="2">CtfYP22</strain>
    </source>
</reference>
<name>A0A8S5LIK2_9CAUD</name>
<feature type="region of interest" description="Disordered" evidence="1">
    <location>
        <begin position="22"/>
        <end position="50"/>
    </location>
</feature>